<feature type="domain" description="HTH myb-type" evidence="9">
    <location>
        <begin position="63"/>
        <end position="117"/>
    </location>
</feature>
<comment type="subcellular location">
    <subcellularLocation>
        <location evidence="1">Nucleus</location>
    </subcellularLocation>
</comment>
<evidence type="ECO:0000256" key="5">
    <source>
        <dbReference type="ARBA" id="ARBA00023159"/>
    </source>
</evidence>
<evidence type="ECO:0000256" key="6">
    <source>
        <dbReference type="ARBA" id="ARBA00023163"/>
    </source>
</evidence>
<protein>
    <submittedName>
        <fullName evidence="11">Transcription factor LAF1-like</fullName>
    </submittedName>
</protein>
<reference evidence="11" key="1">
    <citation type="submission" date="2025-08" db="UniProtKB">
        <authorList>
            <consortium name="RefSeq"/>
        </authorList>
    </citation>
    <scope>IDENTIFICATION</scope>
</reference>
<keyword evidence="5" id="KW-0010">Activator</keyword>
<keyword evidence="4" id="KW-0238">DNA-binding</keyword>
<evidence type="ECO:0000256" key="7">
    <source>
        <dbReference type="ARBA" id="ARBA00023242"/>
    </source>
</evidence>
<dbReference type="InterPro" id="IPR051953">
    <property type="entry name" value="Plant_SW-associated_TFs"/>
</dbReference>
<name>A0A8M8UQN3_SESIN</name>
<feature type="domain" description="Myb-like" evidence="8">
    <location>
        <begin position="10"/>
        <end position="62"/>
    </location>
</feature>
<proteinExistence type="predicted"/>
<dbReference type="Pfam" id="PF00249">
    <property type="entry name" value="Myb_DNA-binding"/>
    <property type="match status" value="2"/>
</dbReference>
<dbReference type="Proteomes" id="UP000504604">
    <property type="component" value="Linkage group LG4"/>
</dbReference>
<keyword evidence="3" id="KW-0805">Transcription regulation</keyword>
<keyword evidence="6" id="KW-0804">Transcription</keyword>
<dbReference type="InterPro" id="IPR017930">
    <property type="entry name" value="Myb_dom"/>
</dbReference>
<dbReference type="AlphaFoldDB" id="A0A8M8UQN3"/>
<dbReference type="Gramene" id="SIN_1016555.t">
    <property type="protein sequence ID" value="SIN_1016555.t"/>
    <property type="gene ID" value="SIN_1016555"/>
</dbReference>
<evidence type="ECO:0000259" key="8">
    <source>
        <dbReference type="PROSITE" id="PS50090"/>
    </source>
</evidence>
<dbReference type="GO" id="GO:0005634">
    <property type="term" value="C:nucleus"/>
    <property type="evidence" value="ECO:0007669"/>
    <property type="project" value="UniProtKB-SubCell"/>
</dbReference>
<feature type="domain" description="Myb-like" evidence="8">
    <location>
        <begin position="63"/>
        <end position="113"/>
    </location>
</feature>
<dbReference type="SUPFAM" id="SSF46689">
    <property type="entry name" value="Homeodomain-like"/>
    <property type="match status" value="1"/>
</dbReference>
<dbReference type="FunFam" id="1.10.10.60:FF:000077">
    <property type="entry name" value="MYB transcription factor"/>
    <property type="match status" value="1"/>
</dbReference>
<organism evidence="10 11">
    <name type="scientific">Sesamum indicum</name>
    <name type="common">Oriental sesame</name>
    <name type="synonym">Sesamum orientale</name>
    <dbReference type="NCBI Taxonomy" id="4182"/>
    <lineage>
        <taxon>Eukaryota</taxon>
        <taxon>Viridiplantae</taxon>
        <taxon>Streptophyta</taxon>
        <taxon>Embryophyta</taxon>
        <taxon>Tracheophyta</taxon>
        <taxon>Spermatophyta</taxon>
        <taxon>Magnoliopsida</taxon>
        <taxon>eudicotyledons</taxon>
        <taxon>Gunneridae</taxon>
        <taxon>Pentapetalae</taxon>
        <taxon>asterids</taxon>
        <taxon>lamiids</taxon>
        <taxon>Lamiales</taxon>
        <taxon>Pedaliaceae</taxon>
        <taxon>Sesamum</taxon>
    </lineage>
</organism>
<evidence type="ECO:0000256" key="3">
    <source>
        <dbReference type="ARBA" id="ARBA00023015"/>
    </source>
</evidence>
<dbReference type="InterPro" id="IPR009057">
    <property type="entry name" value="Homeodomain-like_sf"/>
</dbReference>
<keyword evidence="10" id="KW-1185">Reference proteome</keyword>
<keyword evidence="7" id="KW-0539">Nucleus</keyword>
<dbReference type="CDD" id="cd00167">
    <property type="entry name" value="SANT"/>
    <property type="match status" value="2"/>
</dbReference>
<sequence length="289" mass="33008">MGCKPLEKTKQKHKKGLWSPDEDQKLRNYVLKHGHGCWSSVPANAGLQRNGKSCRLRWINYLRPGLKRGAFSLEEQETIVTLHQIFGNKWSQIAHHLPGRTDNEIKNYWHSCLKKRVSKMAETEGDQGECMSEQIQELELSPSSLKSTPQNSGFESLENMDVWLMDTDQSMQQRDNSRGAKKCNLPKVLFAEWFSSDQFHVQSLRNSGNTSDVKYFLDNSNSNSEDSLVHGLQLNEGAFVNEIYQKSNSISLDDMVQYSGFKFEDQISEGGLADYFPGEFDVTCDDMYV</sequence>
<evidence type="ECO:0000256" key="2">
    <source>
        <dbReference type="ARBA" id="ARBA00022737"/>
    </source>
</evidence>
<evidence type="ECO:0000313" key="10">
    <source>
        <dbReference type="Proteomes" id="UP000504604"/>
    </source>
</evidence>
<dbReference type="OrthoDB" id="2143914at2759"/>
<dbReference type="PANTHER" id="PTHR47997:SF11">
    <property type="entry name" value="TRANSCRIPTION FACTOR LAF1"/>
    <property type="match status" value="1"/>
</dbReference>
<dbReference type="SMART" id="SM00717">
    <property type="entry name" value="SANT"/>
    <property type="match status" value="2"/>
</dbReference>
<dbReference type="RefSeq" id="XP_020549243.1">
    <property type="nucleotide sequence ID" value="XM_020693584.1"/>
</dbReference>
<dbReference type="PROSITE" id="PS50090">
    <property type="entry name" value="MYB_LIKE"/>
    <property type="match status" value="2"/>
</dbReference>
<dbReference type="InterPro" id="IPR001005">
    <property type="entry name" value="SANT/Myb"/>
</dbReference>
<dbReference type="PANTHER" id="PTHR47997">
    <property type="entry name" value="MYB DOMAIN PROTEIN 55"/>
    <property type="match status" value="1"/>
</dbReference>
<dbReference type="GeneID" id="105160487"/>
<dbReference type="GO" id="GO:0045893">
    <property type="term" value="P:positive regulation of DNA-templated transcription"/>
    <property type="evidence" value="ECO:0007669"/>
    <property type="project" value="UniProtKB-ARBA"/>
</dbReference>
<gene>
    <name evidence="11" type="primary">LOC105160487</name>
</gene>
<keyword evidence="2" id="KW-0677">Repeat</keyword>
<dbReference type="GO" id="GO:0003677">
    <property type="term" value="F:DNA binding"/>
    <property type="evidence" value="ECO:0007669"/>
    <property type="project" value="UniProtKB-KW"/>
</dbReference>
<evidence type="ECO:0000256" key="1">
    <source>
        <dbReference type="ARBA" id="ARBA00004123"/>
    </source>
</evidence>
<evidence type="ECO:0000259" key="9">
    <source>
        <dbReference type="PROSITE" id="PS51294"/>
    </source>
</evidence>
<accession>A0A8M8UQN3</accession>
<evidence type="ECO:0000256" key="4">
    <source>
        <dbReference type="ARBA" id="ARBA00023125"/>
    </source>
</evidence>
<dbReference type="KEGG" id="sind:105160487"/>
<evidence type="ECO:0000313" key="11">
    <source>
        <dbReference type="RefSeq" id="XP_020549243.1"/>
    </source>
</evidence>
<feature type="domain" description="HTH myb-type" evidence="9">
    <location>
        <begin position="10"/>
        <end position="62"/>
    </location>
</feature>
<dbReference type="Gene3D" id="1.10.10.60">
    <property type="entry name" value="Homeodomain-like"/>
    <property type="match status" value="2"/>
</dbReference>
<dbReference type="PROSITE" id="PS51294">
    <property type="entry name" value="HTH_MYB"/>
    <property type="match status" value="2"/>
</dbReference>